<dbReference type="Proteomes" id="UP000683557">
    <property type="component" value="Chromosome"/>
</dbReference>
<keyword evidence="2" id="KW-1185">Reference proteome</keyword>
<organism evidence="1 2">
    <name type="scientific">Geomonas oryzisoli</name>
    <dbReference type="NCBI Taxonomy" id="2847992"/>
    <lineage>
        <taxon>Bacteria</taxon>
        <taxon>Pseudomonadati</taxon>
        <taxon>Thermodesulfobacteriota</taxon>
        <taxon>Desulfuromonadia</taxon>
        <taxon>Geobacterales</taxon>
        <taxon>Geobacteraceae</taxon>
        <taxon>Geomonas</taxon>
    </lineage>
</organism>
<sequence length="203" mass="22726">MKIGIIVDGQAESQALRFIVDKIKIAGTQIVAPLYSDLQPRATPHQIVRSACGKIEILNAKNVDQIVLLIDLDDRRECHVAFADSINKAISDMKLPNITAVVKNKCFENWLIADHNGISKMVNRFKLSQAFINSVCKNKADNVLKAEELINSIANKTKYKKGIDSVEMSKCVDPMNIALNSRSFRRFLRVIGHSKYSTQSKQP</sequence>
<dbReference type="EMBL" id="CP076723">
    <property type="protein sequence ID" value="QWV94885.1"/>
    <property type="molecule type" value="Genomic_DNA"/>
</dbReference>
<accession>A0ABX8J8X9</accession>
<gene>
    <name evidence="1" type="ORF">KP004_06825</name>
</gene>
<evidence type="ECO:0000313" key="2">
    <source>
        <dbReference type="Proteomes" id="UP000683557"/>
    </source>
</evidence>
<dbReference type="InterPro" id="IPR025455">
    <property type="entry name" value="DUF4276"/>
</dbReference>
<reference evidence="1 2" key="1">
    <citation type="submission" date="2021-06" db="EMBL/GenBank/DDBJ databases">
        <title>Gemonas diversity in paddy soil.</title>
        <authorList>
            <person name="Liu G."/>
        </authorList>
    </citation>
    <scope>NUCLEOTIDE SEQUENCE [LARGE SCALE GENOMIC DNA]</scope>
    <source>
        <strain evidence="1 2">RG10</strain>
    </source>
</reference>
<dbReference type="Pfam" id="PF14103">
    <property type="entry name" value="DUF4276"/>
    <property type="match status" value="1"/>
</dbReference>
<protein>
    <submittedName>
        <fullName evidence="1">DUF4276 family protein</fullName>
    </submittedName>
</protein>
<evidence type="ECO:0000313" key="1">
    <source>
        <dbReference type="EMBL" id="QWV94885.1"/>
    </source>
</evidence>
<dbReference type="RefSeq" id="WP_216801598.1">
    <property type="nucleotide sequence ID" value="NZ_CP076723.1"/>
</dbReference>
<proteinExistence type="predicted"/>
<name>A0ABX8J8X9_9BACT</name>